<name>A0A221T303_9DEIO</name>
<keyword evidence="3" id="KW-1185">Reference proteome</keyword>
<evidence type="ECO:0000313" key="3">
    <source>
        <dbReference type="Proteomes" id="UP000259030"/>
    </source>
</evidence>
<dbReference type="AlphaFoldDB" id="A0A221T303"/>
<accession>A0A221T303</accession>
<sequence>MHHDPLSKTAYTVALSICLAMVLKNLGGDLAVLGGLTVTMTAPSVLRAVQRRRRITPDWPADERCPDDSDEELASRCHPCPYCKGEGDTVEFINGVPFPGKCDLCDGFGHVDEATSKRVPPADTFPLSMSVPSCPVCQATPGAPCTCRPGIRQDAAGQRTNHVPSRS</sequence>
<dbReference type="EMBL" id="CP021084">
    <property type="protein sequence ID" value="ASN83282.1"/>
    <property type="molecule type" value="Genomic_DNA"/>
</dbReference>
<dbReference type="RefSeq" id="WP_027462725.1">
    <property type="nucleotide sequence ID" value="NZ_CP021084.1"/>
</dbReference>
<geneLocation type="plasmid" evidence="3">
    <name>pdfi3</name>
</geneLocation>
<evidence type="ECO:0000256" key="1">
    <source>
        <dbReference type="SAM" id="Phobius"/>
    </source>
</evidence>
<keyword evidence="1" id="KW-1133">Transmembrane helix</keyword>
<proteinExistence type="predicted"/>
<organism evidence="2 3">
    <name type="scientific">Deinococcus ficus</name>
    <dbReference type="NCBI Taxonomy" id="317577"/>
    <lineage>
        <taxon>Bacteria</taxon>
        <taxon>Thermotogati</taxon>
        <taxon>Deinococcota</taxon>
        <taxon>Deinococci</taxon>
        <taxon>Deinococcales</taxon>
        <taxon>Deinococcaceae</taxon>
        <taxon>Deinococcus</taxon>
    </lineage>
</organism>
<keyword evidence="1" id="KW-0472">Membrane</keyword>
<protein>
    <submittedName>
        <fullName evidence="2">Uncharacterized protein</fullName>
    </submittedName>
</protein>
<dbReference type="KEGG" id="dfc:DFI_18970"/>
<evidence type="ECO:0000313" key="2">
    <source>
        <dbReference type="EMBL" id="ASN83282.1"/>
    </source>
</evidence>
<dbReference type="InterPro" id="IPR036410">
    <property type="entry name" value="HSP_DnaJ_Cys-rich_dom_sf"/>
</dbReference>
<dbReference type="SUPFAM" id="SSF57938">
    <property type="entry name" value="DnaJ/Hsp40 cysteine-rich domain"/>
    <property type="match status" value="1"/>
</dbReference>
<keyword evidence="2" id="KW-0614">Plasmid</keyword>
<dbReference type="Proteomes" id="UP000259030">
    <property type="component" value="Plasmid pDFI3"/>
</dbReference>
<feature type="transmembrane region" description="Helical" evidence="1">
    <location>
        <begin position="30"/>
        <end position="49"/>
    </location>
</feature>
<gene>
    <name evidence="2" type="ORF">DFI_18970</name>
</gene>
<reference evidence="2 3" key="1">
    <citation type="submission" date="2017-05" db="EMBL/GenBank/DDBJ databases">
        <title>The complete genome sequence of Deinococcus ficus isolated from the rhizosphere of the Ficus religiosa L. in Taiwan.</title>
        <authorList>
            <person name="Wu K.-M."/>
            <person name="Liao T.-L."/>
            <person name="Liu Y.-M."/>
            <person name="Young C.-C."/>
            <person name="Tsai S.-F."/>
        </authorList>
    </citation>
    <scope>NUCLEOTIDE SEQUENCE [LARGE SCALE GENOMIC DNA]</scope>
    <source>
        <strain evidence="2 3">CC-FR2-10</strain>
        <plasmid evidence="3">pdfi3</plasmid>
    </source>
</reference>
<keyword evidence="1" id="KW-0812">Transmembrane</keyword>